<dbReference type="SMART" id="SM00724">
    <property type="entry name" value="TLC"/>
    <property type="match status" value="1"/>
</dbReference>
<evidence type="ECO:0000259" key="8">
    <source>
        <dbReference type="PROSITE" id="PS50922"/>
    </source>
</evidence>
<accession>A0A0D3KLS0</accession>
<feature type="compositionally biased region" description="Basic and acidic residues" evidence="6">
    <location>
        <begin position="325"/>
        <end position="345"/>
    </location>
</feature>
<dbReference type="GeneID" id="17281975"/>
<evidence type="ECO:0000256" key="4">
    <source>
        <dbReference type="ARBA" id="ARBA00023136"/>
    </source>
</evidence>
<dbReference type="AlphaFoldDB" id="A0A0D3KLS0"/>
<evidence type="ECO:0000313" key="10">
    <source>
        <dbReference type="Proteomes" id="UP000013827"/>
    </source>
</evidence>
<protein>
    <recommendedName>
        <fullName evidence="8">TLC domain-containing protein</fullName>
    </recommendedName>
</protein>
<dbReference type="eggNOG" id="KOG1607">
    <property type="taxonomic scope" value="Eukaryota"/>
</dbReference>
<dbReference type="GO" id="GO:0016020">
    <property type="term" value="C:membrane"/>
    <property type="evidence" value="ECO:0007669"/>
    <property type="project" value="UniProtKB-SubCell"/>
</dbReference>
<dbReference type="HOGENOM" id="CLU_028277_5_0_1"/>
<keyword evidence="4 5" id="KW-0472">Membrane</keyword>
<keyword evidence="10" id="KW-1185">Reference proteome</keyword>
<dbReference type="PROSITE" id="PS50922">
    <property type="entry name" value="TLC"/>
    <property type="match status" value="1"/>
</dbReference>
<dbReference type="Proteomes" id="UP000013827">
    <property type="component" value="Unassembled WGS sequence"/>
</dbReference>
<evidence type="ECO:0000256" key="2">
    <source>
        <dbReference type="ARBA" id="ARBA00022692"/>
    </source>
</evidence>
<evidence type="ECO:0000256" key="5">
    <source>
        <dbReference type="PROSITE-ProRule" id="PRU00205"/>
    </source>
</evidence>
<dbReference type="PANTHER" id="PTHR12560">
    <property type="entry name" value="LONGEVITY ASSURANCE FACTOR 1 LAG1"/>
    <property type="match status" value="1"/>
</dbReference>
<feature type="region of interest" description="Disordered" evidence="6">
    <location>
        <begin position="315"/>
        <end position="345"/>
    </location>
</feature>
<dbReference type="PANTHER" id="PTHR12560:SF0">
    <property type="entry name" value="LD18904P"/>
    <property type="match status" value="1"/>
</dbReference>
<comment type="subcellular location">
    <subcellularLocation>
        <location evidence="1">Membrane</location>
        <topology evidence="1">Multi-pass membrane protein</topology>
    </subcellularLocation>
</comment>
<reference evidence="9" key="2">
    <citation type="submission" date="2024-10" db="UniProtKB">
        <authorList>
            <consortium name="EnsemblProtists"/>
        </authorList>
    </citation>
    <scope>IDENTIFICATION</scope>
</reference>
<feature type="transmembrane region" description="Helical" evidence="7">
    <location>
        <begin position="20"/>
        <end position="39"/>
    </location>
</feature>
<sequence length="345" mass="38472">MAKSAPCVSAPSGLRMYENASLADLALPAGIVLVAATLARMIAMRLVLEPLAVWAVGEGSNMEFTRTKFVQAAWRTILYATACTLAVKVMFLTEELPWIYDSSLFWIDWPNHELTEGMASVYALYAGFYVHQLVYLFLDVKTSDFVALLVHHIITLGLVVSSFVMKGPRAESPSLTCAVPRLQFTRVGLFVMLLHDVSDVFLESAKCFNYMKDGPRHWLHKGADVCFVVFAISFFSLRLYIYPVRVLWPVASPDGVCQYATCASTELGGATWDHCAVKPAYAAFTGLLGGLQLLQVFWGWKVLMVVWTILSGKELEDPRDDASEEDSKRRSSRELDPSSRRSEED</sequence>
<dbReference type="PIRSF" id="PIRSF005225">
    <property type="entry name" value="LAG1_LAC1"/>
    <property type="match status" value="1"/>
</dbReference>
<proteinExistence type="predicted"/>
<dbReference type="GO" id="GO:0046513">
    <property type="term" value="P:ceramide biosynthetic process"/>
    <property type="evidence" value="ECO:0007669"/>
    <property type="project" value="InterPro"/>
</dbReference>
<feature type="domain" description="TLC" evidence="8">
    <location>
        <begin position="67"/>
        <end position="311"/>
    </location>
</feature>
<evidence type="ECO:0000256" key="1">
    <source>
        <dbReference type="ARBA" id="ARBA00004141"/>
    </source>
</evidence>
<feature type="transmembrane region" description="Helical" evidence="7">
    <location>
        <begin position="145"/>
        <end position="164"/>
    </location>
</feature>
<evidence type="ECO:0000256" key="3">
    <source>
        <dbReference type="ARBA" id="ARBA00022989"/>
    </source>
</evidence>
<name>A0A0D3KLS0_EMIH1</name>
<evidence type="ECO:0000256" key="7">
    <source>
        <dbReference type="SAM" id="Phobius"/>
    </source>
</evidence>
<dbReference type="STRING" id="2903.R1FCG4"/>
<keyword evidence="3 7" id="KW-1133">Transmembrane helix</keyword>
<reference evidence="10" key="1">
    <citation type="journal article" date="2013" name="Nature">
        <title>Pan genome of the phytoplankton Emiliania underpins its global distribution.</title>
        <authorList>
            <person name="Read B.A."/>
            <person name="Kegel J."/>
            <person name="Klute M.J."/>
            <person name="Kuo A."/>
            <person name="Lefebvre S.C."/>
            <person name="Maumus F."/>
            <person name="Mayer C."/>
            <person name="Miller J."/>
            <person name="Monier A."/>
            <person name="Salamov A."/>
            <person name="Young J."/>
            <person name="Aguilar M."/>
            <person name="Claverie J.M."/>
            <person name="Frickenhaus S."/>
            <person name="Gonzalez K."/>
            <person name="Herman E.K."/>
            <person name="Lin Y.C."/>
            <person name="Napier J."/>
            <person name="Ogata H."/>
            <person name="Sarno A.F."/>
            <person name="Shmutz J."/>
            <person name="Schroeder D."/>
            <person name="de Vargas C."/>
            <person name="Verret F."/>
            <person name="von Dassow P."/>
            <person name="Valentin K."/>
            <person name="Van de Peer Y."/>
            <person name="Wheeler G."/>
            <person name="Dacks J.B."/>
            <person name="Delwiche C.F."/>
            <person name="Dyhrman S.T."/>
            <person name="Glockner G."/>
            <person name="John U."/>
            <person name="Richards T."/>
            <person name="Worden A.Z."/>
            <person name="Zhang X."/>
            <person name="Grigoriev I.V."/>
            <person name="Allen A.E."/>
            <person name="Bidle K."/>
            <person name="Borodovsky M."/>
            <person name="Bowler C."/>
            <person name="Brownlee C."/>
            <person name="Cock J.M."/>
            <person name="Elias M."/>
            <person name="Gladyshev V.N."/>
            <person name="Groth M."/>
            <person name="Guda C."/>
            <person name="Hadaegh A."/>
            <person name="Iglesias-Rodriguez M.D."/>
            <person name="Jenkins J."/>
            <person name="Jones B.M."/>
            <person name="Lawson T."/>
            <person name="Leese F."/>
            <person name="Lindquist E."/>
            <person name="Lobanov A."/>
            <person name="Lomsadze A."/>
            <person name="Malik S.B."/>
            <person name="Marsh M.E."/>
            <person name="Mackinder L."/>
            <person name="Mock T."/>
            <person name="Mueller-Roeber B."/>
            <person name="Pagarete A."/>
            <person name="Parker M."/>
            <person name="Probert I."/>
            <person name="Quesneville H."/>
            <person name="Raines C."/>
            <person name="Rensing S.A."/>
            <person name="Riano-Pachon D.M."/>
            <person name="Richier S."/>
            <person name="Rokitta S."/>
            <person name="Shiraiwa Y."/>
            <person name="Soanes D.M."/>
            <person name="van der Giezen M."/>
            <person name="Wahlund T.M."/>
            <person name="Williams B."/>
            <person name="Wilson W."/>
            <person name="Wolfe G."/>
            <person name="Wurch L.L."/>
        </authorList>
    </citation>
    <scope>NUCLEOTIDE SEQUENCE</scope>
</reference>
<dbReference type="PaxDb" id="2903-EOD36705"/>
<feature type="transmembrane region" description="Helical" evidence="7">
    <location>
        <begin position="76"/>
        <end position="99"/>
    </location>
</feature>
<feature type="transmembrane region" description="Helical" evidence="7">
    <location>
        <begin position="119"/>
        <end position="138"/>
    </location>
</feature>
<dbReference type="RefSeq" id="XP_005789134.1">
    <property type="nucleotide sequence ID" value="XM_005789077.1"/>
</dbReference>
<organism evidence="9 10">
    <name type="scientific">Emiliania huxleyi (strain CCMP1516)</name>
    <dbReference type="NCBI Taxonomy" id="280463"/>
    <lineage>
        <taxon>Eukaryota</taxon>
        <taxon>Haptista</taxon>
        <taxon>Haptophyta</taxon>
        <taxon>Prymnesiophyceae</taxon>
        <taxon>Isochrysidales</taxon>
        <taxon>Noelaerhabdaceae</taxon>
        <taxon>Emiliania</taxon>
    </lineage>
</organism>
<dbReference type="EnsemblProtists" id="EOD36705">
    <property type="protein sequence ID" value="EOD36705"/>
    <property type="gene ID" value="EMIHUDRAFT_200862"/>
</dbReference>
<keyword evidence="2 5" id="KW-0812">Transmembrane</keyword>
<evidence type="ECO:0000256" key="6">
    <source>
        <dbReference type="SAM" id="MobiDB-lite"/>
    </source>
</evidence>
<dbReference type="Pfam" id="PF03798">
    <property type="entry name" value="TRAM_LAG1_CLN8"/>
    <property type="match status" value="1"/>
</dbReference>
<dbReference type="KEGG" id="ehx:EMIHUDRAFT_200862"/>
<evidence type="ECO:0000313" key="9">
    <source>
        <dbReference type="EnsemblProtists" id="EOD36705"/>
    </source>
</evidence>
<dbReference type="GO" id="GO:0050291">
    <property type="term" value="F:sphingosine N-acyltransferase activity"/>
    <property type="evidence" value="ECO:0007669"/>
    <property type="project" value="InterPro"/>
</dbReference>
<dbReference type="InterPro" id="IPR016439">
    <property type="entry name" value="Lag1/Lac1-like"/>
</dbReference>
<dbReference type="InterPro" id="IPR006634">
    <property type="entry name" value="TLC-dom"/>
</dbReference>